<dbReference type="Pfam" id="PF08241">
    <property type="entry name" value="Methyltransf_11"/>
    <property type="match status" value="1"/>
</dbReference>
<gene>
    <name evidence="5" type="ORF">ACFFGX_08295</name>
</gene>
<evidence type="ECO:0000256" key="1">
    <source>
        <dbReference type="ARBA" id="ARBA00008361"/>
    </source>
</evidence>
<keyword evidence="3 5" id="KW-0808">Transferase</keyword>
<dbReference type="SUPFAM" id="SSF53335">
    <property type="entry name" value="S-adenosyl-L-methionine-dependent methyltransferases"/>
    <property type="match status" value="1"/>
</dbReference>
<dbReference type="EC" id="2.1.1.-" evidence="5"/>
<dbReference type="Gene3D" id="3.40.50.150">
    <property type="entry name" value="Vaccinia Virus protein VP39"/>
    <property type="match status" value="1"/>
</dbReference>
<evidence type="ECO:0000259" key="4">
    <source>
        <dbReference type="Pfam" id="PF08241"/>
    </source>
</evidence>
<dbReference type="GO" id="GO:0008168">
    <property type="term" value="F:methyltransferase activity"/>
    <property type="evidence" value="ECO:0007669"/>
    <property type="project" value="UniProtKB-KW"/>
</dbReference>
<dbReference type="InterPro" id="IPR013216">
    <property type="entry name" value="Methyltransf_11"/>
</dbReference>
<dbReference type="Proteomes" id="UP001589891">
    <property type="component" value="Unassembled WGS sequence"/>
</dbReference>
<dbReference type="GO" id="GO:0032259">
    <property type="term" value="P:methylation"/>
    <property type="evidence" value="ECO:0007669"/>
    <property type="project" value="UniProtKB-KW"/>
</dbReference>
<comment type="caution">
    <text evidence="5">The sequence shown here is derived from an EMBL/GenBank/DDBJ whole genome shotgun (WGS) entry which is preliminary data.</text>
</comment>
<organism evidence="5 6">
    <name type="scientific">Azorhizophilus paspali</name>
    <name type="common">Azotobacter paspali</name>
    <dbReference type="NCBI Taxonomy" id="69963"/>
    <lineage>
        <taxon>Bacteria</taxon>
        <taxon>Pseudomonadati</taxon>
        <taxon>Pseudomonadota</taxon>
        <taxon>Gammaproteobacteria</taxon>
        <taxon>Pseudomonadales</taxon>
        <taxon>Pseudomonadaceae</taxon>
        <taxon>Azorhizophilus</taxon>
    </lineage>
</organism>
<dbReference type="InterPro" id="IPR029063">
    <property type="entry name" value="SAM-dependent_MTases_sf"/>
</dbReference>
<evidence type="ECO:0000313" key="6">
    <source>
        <dbReference type="Proteomes" id="UP001589891"/>
    </source>
</evidence>
<sequence length="254" mass="27781">MTEPRAFKDHFSTAAASYAAHRPRYSAALIDYLADLAPATACALDCGCGTGQLSVPLAGRFARVLATDASAAQIANAEPHSGVEYRVALAEDSGLPPASVDLATVAQAAHWLDLERFYAEVQRIARPGAVLALISYGVLQVEGAPAPLVEHFYYQVLGPWWPAERRHVEEGYRSLPFPFAECRAPALAIEVRWTLAELLGYIDTWSAVRELEKAQGRDPVEHFTIELAAAWGDPERRRPVRWPLALRVGRVGIP</sequence>
<comment type="similarity">
    <text evidence="1">Belongs to the methyltransferase superfamily.</text>
</comment>
<evidence type="ECO:0000256" key="2">
    <source>
        <dbReference type="ARBA" id="ARBA00022603"/>
    </source>
</evidence>
<dbReference type="EMBL" id="JBHLSS010000045">
    <property type="protein sequence ID" value="MFC0709593.1"/>
    <property type="molecule type" value="Genomic_DNA"/>
</dbReference>
<dbReference type="PANTHER" id="PTHR44942">
    <property type="entry name" value="METHYLTRANSF_11 DOMAIN-CONTAINING PROTEIN"/>
    <property type="match status" value="1"/>
</dbReference>
<dbReference type="RefSeq" id="WP_376944744.1">
    <property type="nucleotide sequence ID" value="NZ_CP171449.1"/>
</dbReference>
<evidence type="ECO:0000313" key="5">
    <source>
        <dbReference type="EMBL" id="MFC0709593.1"/>
    </source>
</evidence>
<evidence type="ECO:0000256" key="3">
    <source>
        <dbReference type="ARBA" id="ARBA00022679"/>
    </source>
</evidence>
<keyword evidence="2 5" id="KW-0489">Methyltransferase</keyword>
<dbReference type="InterPro" id="IPR051052">
    <property type="entry name" value="Diverse_substrate_MTase"/>
</dbReference>
<feature type="domain" description="Methyltransferase type 11" evidence="4">
    <location>
        <begin position="44"/>
        <end position="132"/>
    </location>
</feature>
<proteinExistence type="inferred from homology"/>
<dbReference type="CDD" id="cd02440">
    <property type="entry name" value="AdoMet_MTases"/>
    <property type="match status" value="1"/>
</dbReference>
<name>A0ABV6SK38_AZOPA</name>
<accession>A0ABV6SK38</accession>
<keyword evidence="6" id="KW-1185">Reference proteome</keyword>
<protein>
    <submittedName>
        <fullName evidence="5">Class I SAM-dependent methyltransferase</fullName>
        <ecNumber evidence="5">2.1.1.-</ecNumber>
    </submittedName>
</protein>
<dbReference type="PANTHER" id="PTHR44942:SF4">
    <property type="entry name" value="METHYLTRANSFERASE TYPE 11 DOMAIN-CONTAINING PROTEIN"/>
    <property type="match status" value="1"/>
</dbReference>
<reference evidence="5 6" key="1">
    <citation type="submission" date="2024-09" db="EMBL/GenBank/DDBJ databases">
        <authorList>
            <person name="Sun Q."/>
            <person name="Mori K."/>
        </authorList>
    </citation>
    <scope>NUCLEOTIDE SEQUENCE [LARGE SCALE GENOMIC DNA]</scope>
    <source>
        <strain evidence="5 6">NCAIM B.01794</strain>
    </source>
</reference>